<evidence type="ECO:0000313" key="2">
    <source>
        <dbReference type="Proteomes" id="UP001183619"/>
    </source>
</evidence>
<dbReference type="Proteomes" id="UP001183619">
    <property type="component" value="Unassembled WGS sequence"/>
</dbReference>
<dbReference type="InterPro" id="IPR054206">
    <property type="entry name" value="DUF6912"/>
</dbReference>
<sequence>MRVYIPATFAMLQQLESSGVFSARSGYGFAVTPALREFYREGEEEDFAEFAFDDAARASIRLLAIGDVEQFPHRRVVVSIDVEDAQVSLEPDLGETVVSIKPAQIAFEQVAAIHIDVESSEAATAAAIEVIDAADLGEEGAELTVGDALDNYLAWYDPSELGILVQLL</sequence>
<dbReference type="Pfam" id="PF21853">
    <property type="entry name" value="DUF6912"/>
    <property type="match status" value="1"/>
</dbReference>
<proteinExistence type="predicted"/>
<name>A0ABU2BB12_9CORY</name>
<organism evidence="1 2">
    <name type="scientific">Corynebacterium felinum</name>
    <dbReference type="NCBI Taxonomy" id="131318"/>
    <lineage>
        <taxon>Bacteria</taxon>
        <taxon>Bacillati</taxon>
        <taxon>Actinomycetota</taxon>
        <taxon>Actinomycetes</taxon>
        <taxon>Mycobacteriales</taxon>
        <taxon>Corynebacteriaceae</taxon>
        <taxon>Corynebacterium</taxon>
    </lineage>
</organism>
<reference evidence="1 2" key="1">
    <citation type="submission" date="2023-07" db="EMBL/GenBank/DDBJ databases">
        <title>Sequencing the genomes of 1000 actinobacteria strains.</title>
        <authorList>
            <person name="Klenk H.-P."/>
        </authorList>
    </citation>
    <scope>NUCLEOTIDE SEQUENCE [LARGE SCALE GENOMIC DNA]</scope>
    <source>
        <strain evidence="1 2">DSM 44508</strain>
    </source>
</reference>
<keyword evidence="2" id="KW-1185">Reference proteome</keyword>
<accession>A0ABU2BB12</accession>
<comment type="caution">
    <text evidence="1">The sequence shown here is derived from an EMBL/GenBank/DDBJ whole genome shotgun (WGS) entry which is preliminary data.</text>
</comment>
<dbReference type="RefSeq" id="WP_277104727.1">
    <property type="nucleotide sequence ID" value="NZ_BAAAJS010000047.1"/>
</dbReference>
<gene>
    <name evidence="1" type="ORF">J2S37_001466</name>
</gene>
<evidence type="ECO:0000313" key="1">
    <source>
        <dbReference type="EMBL" id="MDR7354928.1"/>
    </source>
</evidence>
<protein>
    <submittedName>
        <fullName evidence="1">Uncharacterized protein</fullName>
    </submittedName>
</protein>
<dbReference type="EMBL" id="JAVDYF010000001">
    <property type="protein sequence ID" value="MDR7354928.1"/>
    <property type="molecule type" value="Genomic_DNA"/>
</dbReference>